<evidence type="ECO:0000313" key="6">
    <source>
        <dbReference type="EMBL" id="CAF1081834.1"/>
    </source>
</evidence>
<comment type="similarity">
    <text evidence="4">Belongs to the thiolase-like superfamily. Beta-ketoacyl-ACP synthases family.</text>
</comment>
<dbReference type="PANTHER" id="PTHR43775:SF37">
    <property type="entry name" value="SI:DKEY-61P9.11"/>
    <property type="match status" value="1"/>
</dbReference>
<evidence type="ECO:0000256" key="1">
    <source>
        <dbReference type="ARBA" id="ARBA00022450"/>
    </source>
</evidence>
<dbReference type="Pfam" id="PF00109">
    <property type="entry name" value="ketoacyl-synt"/>
    <property type="match status" value="1"/>
</dbReference>
<evidence type="ECO:0000259" key="5">
    <source>
        <dbReference type="PROSITE" id="PS52004"/>
    </source>
</evidence>
<organism evidence="6 8">
    <name type="scientific">Didymodactylos carnosus</name>
    <dbReference type="NCBI Taxonomy" id="1234261"/>
    <lineage>
        <taxon>Eukaryota</taxon>
        <taxon>Metazoa</taxon>
        <taxon>Spiralia</taxon>
        <taxon>Gnathifera</taxon>
        <taxon>Rotifera</taxon>
        <taxon>Eurotatoria</taxon>
        <taxon>Bdelloidea</taxon>
        <taxon>Philodinida</taxon>
        <taxon>Philodinidae</taxon>
        <taxon>Didymodactylos</taxon>
    </lineage>
</organism>
<dbReference type="Proteomes" id="UP000682733">
    <property type="component" value="Unassembled WGS sequence"/>
</dbReference>
<keyword evidence="2" id="KW-0597">Phosphoprotein</keyword>
<dbReference type="PROSITE" id="PS52004">
    <property type="entry name" value="KS3_2"/>
    <property type="match status" value="1"/>
</dbReference>
<gene>
    <name evidence="6" type="ORF">OVA965_LOCUS18399</name>
    <name evidence="7" type="ORF">TMI583_LOCUS18410</name>
</gene>
<dbReference type="InterPro" id="IPR014030">
    <property type="entry name" value="Ketoacyl_synth_N"/>
</dbReference>
<evidence type="ECO:0000256" key="3">
    <source>
        <dbReference type="ARBA" id="ARBA00022679"/>
    </source>
</evidence>
<dbReference type="InterPro" id="IPR050091">
    <property type="entry name" value="PKS_NRPS_Biosynth_Enz"/>
</dbReference>
<dbReference type="CDD" id="cd00833">
    <property type="entry name" value="PKS"/>
    <property type="match status" value="1"/>
</dbReference>
<accession>A0A8S2E456</accession>
<feature type="domain" description="Ketosynthase family 3 (KS3)" evidence="5">
    <location>
        <begin position="34"/>
        <end position="457"/>
    </location>
</feature>
<proteinExistence type="inferred from homology"/>
<comment type="caution">
    <text evidence="6">The sequence shown here is derived from an EMBL/GenBank/DDBJ whole genome shotgun (WGS) entry which is preliminary data.</text>
</comment>
<dbReference type="GO" id="GO:0004315">
    <property type="term" value="F:3-oxoacyl-[acyl-carrier-protein] synthase activity"/>
    <property type="evidence" value="ECO:0007669"/>
    <property type="project" value="InterPro"/>
</dbReference>
<reference evidence="6" key="1">
    <citation type="submission" date="2021-02" db="EMBL/GenBank/DDBJ databases">
        <authorList>
            <person name="Nowell W R."/>
        </authorList>
    </citation>
    <scope>NUCLEOTIDE SEQUENCE</scope>
</reference>
<dbReference type="EMBL" id="CAJNOK010009129">
    <property type="protein sequence ID" value="CAF1081834.1"/>
    <property type="molecule type" value="Genomic_DNA"/>
</dbReference>
<dbReference type="Proteomes" id="UP000677228">
    <property type="component" value="Unassembled WGS sequence"/>
</dbReference>
<dbReference type="SUPFAM" id="SSF53901">
    <property type="entry name" value="Thiolase-like"/>
    <property type="match status" value="1"/>
</dbReference>
<protein>
    <recommendedName>
        <fullName evidence="5">Ketosynthase family 3 (KS3) domain-containing protein</fullName>
    </recommendedName>
</protein>
<sequence>MDTLGANANLSYEREFLVLPSVSEEQKSSPTPTNDDLAIVGIACRFPGGSNSIDEFWSNLVEQRDCVRPVPGDRWNADYYTDASSNEFHLPAKIPSSRCGWVDFVGEFDYETFSISRREAENMDPQQKMLLEVALQALEDSGMQYVGSNTGVFVGIGQAEQYELTTADLESINAYSVTGSALSIPSNRLSYCFDLQGPSMSVDTACSSSLTAFHLACQAIRDGTCSAAVVAGVNILINPSTVIQFSQLGVLSPDGMCHSFSDKANGYVRSEGCGVVIVKPLQQAVMDNDHIYCRIRGTAINQDGHRSPSLTMPSSSAQIEVFRRACINAKVNSSDIFYAEAHATGTRVGDPTEANAIGTVFGREQSYLRIGSVKSNVGHLETASFMAGLLKCILMLEHQQLVPNIHFTKGQGNPDIKFEQYNLEVQTEIEQFNNREVLMMISSFGFGGANGCAIIQGYQHPSEPEPASSLPQLFLVSASTPHALEDRIQQLKSSSRTFDPPAAISKTLYHRTLHRLVTFAIDKQLNENTTFVPTRKCVDQPLACVWVFAGQGKSST</sequence>
<dbReference type="PANTHER" id="PTHR43775">
    <property type="entry name" value="FATTY ACID SYNTHASE"/>
    <property type="match status" value="1"/>
</dbReference>
<dbReference type="Pfam" id="PF02801">
    <property type="entry name" value="Ketoacyl-synt_C"/>
    <property type="match status" value="1"/>
</dbReference>
<dbReference type="InterPro" id="IPR016039">
    <property type="entry name" value="Thiolase-like"/>
</dbReference>
<dbReference type="InterPro" id="IPR014031">
    <property type="entry name" value="Ketoacyl_synth_C"/>
</dbReference>
<dbReference type="GO" id="GO:0004312">
    <property type="term" value="F:fatty acid synthase activity"/>
    <property type="evidence" value="ECO:0007669"/>
    <property type="project" value="TreeGrafter"/>
</dbReference>
<evidence type="ECO:0000313" key="8">
    <source>
        <dbReference type="Proteomes" id="UP000677228"/>
    </source>
</evidence>
<keyword evidence="3 4" id="KW-0808">Transferase</keyword>
<dbReference type="InterPro" id="IPR018201">
    <property type="entry name" value="Ketoacyl_synth_AS"/>
</dbReference>
<keyword evidence="1" id="KW-0596">Phosphopantetheine</keyword>
<evidence type="ECO:0000256" key="4">
    <source>
        <dbReference type="RuleBase" id="RU003694"/>
    </source>
</evidence>
<dbReference type="GO" id="GO:0006633">
    <property type="term" value="P:fatty acid biosynthetic process"/>
    <property type="evidence" value="ECO:0007669"/>
    <property type="project" value="InterPro"/>
</dbReference>
<dbReference type="EMBL" id="CAJOBA010009145">
    <property type="protein sequence ID" value="CAF3844691.1"/>
    <property type="molecule type" value="Genomic_DNA"/>
</dbReference>
<evidence type="ECO:0000256" key="2">
    <source>
        <dbReference type="ARBA" id="ARBA00022553"/>
    </source>
</evidence>
<dbReference type="Pfam" id="PF16197">
    <property type="entry name" value="KAsynt_C_assoc"/>
    <property type="match status" value="1"/>
</dbReference>
<dbReference type="AlphaFoldDB" id="A0A8S2E456"/>
<dbReference type="Gene3D" id="3.40.47.10">
    <property type="match status" value="1"/>
</dbReference>
<evidence type="ECO:0000313" key="7">
    <source>
        <dbReference type="EMBL" id="CAF3844691.1"/>
    </source>
</evidence>
<dbReference type="InterPro" id="IPR032821">
    <property type="entry name" value="PKS_assoc"/>
</dbReference>
<name>A0A8S2E456_9BILA</name>
<dbReference type="InterPro" id="IPR020841">
    <property type="entry name" value="PKS_Beta-ketoAc_synthase_dom"/>
</dbReference>
<dbReference type="SMART" id="SM00825">
    <property type="entry name" value="PKS_KS"/>
    <property type="match status" value="1"/>
</dbReference>
<dbReference type="PROSITE" id="PS00606">
    <property type="entry name" value="KS3_1"/>
    <property type="match status" value="1"/>
</dbReference>